<evidence type="ECO:0000256" key="1">
    <source>
        <dbReference type="ARBA" id="ARBA00000085"/>
    </source>
</evidence>
<dbReference type="Gene3D" id="3.30.565.10">
    <property type="entry name" value="Histidine kinase-like ATPase, C-terminal domain"/>
    <property type="match status" value="1"/>
</dbReference>
<dbReference type="InterPro" id="IPR003661">
    <property type="entry name" value="HisK_dim/P_dom"/>
</dbReference>
<keyword evidence="9" id="KW-0902">Two-component regulatory system</keyword>
<proteinExistence type="predicted"/>
<organism evidence="14 15">
    <name type="scientific">Pseudomethylobacillus aquaticus</name>
    <dbReference type="NCBI Taxonomy" id="2676064"/>
    <lineage>
        <taxon>Bacteria</taxon>
        <taxon>Pseudomonadati</taxon>
        <taxon>Pseudomonadota</taxon>
        <taxon>Betaproteobacteria</taxon>
        <taxon>Nitrosomonadales</taxon>
        <taxon>Methylophilaceae</taxon>
        <taxon>Pseudomethylobacillus</taxon>
    </lineage>
</organism>
<evidence type="ECO:0000256" key="3">
    <source>
        <dbReference type="ARBA" id="ARBA00012438"/>
    </source>
</evidence>
<evidence type="ECO:0000256" key="2">
    <source>
        <dbReference type="ARBA" id="ARBA00004370"/>
    </source>
</evidence>
<dbReference type="PROSITE" id="PS50109">
    <property type="entry name" value="HIS_KIN"/>
    <property type="match status" value="1"/>
</dbReference>
<dbReference type="InterPro" id="IPR005467">
    <property type="entry name" value="His_kinase_dom"/>
</dbReference>
<evidence type="ECO:0000313" key="15">
    <source>
        <dbReference type="Proteomes" id="UP000275137"/>
    </source>
</evidence>
<dbReference type="PRINTS" id="PR00344">
    <property type="entry name" value="BCTRLSENSOR"/>
</dbReference>
<dbReference type="SUPFAM" id="SSF55874">
    <property type="entry name" value="ATPase domain of HSP90 chaperone/DNA topoisomerase II/histidine kinase"/>
    <property type="match status" value="1"/>
</dbReference>
<dbReference type="PANTHER" id="PTHR43065:SF10">
    <property type="entry name" value="PEROXIDE STRESS-ACTIVATED HISTIDINE KINASE MAK3"/>
    <property type="match status" value="1"/>
</dbReference>
<dbReference type="AlphaFoldDB" id="A0A3N0UV39"/>
<comment type="caution">
    <text evidence="14">The sequence shown here is derived from an EMBL/GenBank/DDBJ whole genome shotgun (WGS) entry which is preliminary data.</text>
</comment>
<keyword evidence="4" id="KW-0597">Phosphoprotein</keyword>
<keyword evidence="5" id="KW-0808">Transferase</keyword>
<accession>A0A3N0UV39</accession>
<comment type="catalytic activity">
    <reaction evidence="1">
        <text>ATP + protein L-histidine = ADP + protein N-phospho-L-histidine.</text>
        <dbReference type="EC" id="2.7.13.3"/>
    </reaction>
</comment>
<dbReference type="GO" id="GO:0016020">
    <property type="term" value="C:membrane"/>
    <property type="evidence" value="ECO:0007669"/>
    <property type="project" value="UniProtKB-SubCell"/>
</dbReference>
<comment type="subcellular location">
    <subcellularLocation>
        <location evidence="2">Membrane</location>
    </subcellularLocation>
</comment>
<keyword evidence="15" id="KW-1185">Reference proteome</keyword>
<dbReference type="Gene3D" id="1.10.287.130">
    <property type="match status" value="1"/>
</dbReference>
<name>A0A3N0UV39_9PROT</name>
<feature type="transmembrane region" description="Helical" evidence="11">
    <location>
        <begin position="12"/>
        <end position="36"/>
    </location>
</feature>
<dbReference type="Pfam" id="PF02518">
    <property type="entry name" value="HATPase_c"/>
    <property type="match status" value="1"/>
</dbReference>
<keyword evidence="6" id="KW-0547">Nucleotide-binding</keyword>
<feature type="domain" description="HAMP" evidence="13">
    <location>
        <begin position="207"/>
        <end position="259"/>
    </location>
</feature>
<reference evidence="14 15" key="1">
    <citation type="submission" date="2018-10" db="EMBL/GenBank/DDBJ databases">
        <authorList>
            <person name="Chen W.-M."/>
        </authorList>
    </citation>
    <scope>NUCLEOTIDE SEQUENCE [LARGE SCALE GENOMIC DNA]</scope>
    <source>
        <strain evidence="14 15">H-5</strain>
    </source>
</reference>
<dbReference type="Gene3D" id="6.10.340.10">
    <property type="match status" value="1"/>
</dbReference>
<keyword evidence="7 14" id="KW-0418">Kinase</keyword>
<evidence type="ECO:0000256" key="4">
    <source>
        <dbReference type="ARBA" id="ARBA00022553"/>
    </source>
</evidence>
<dbReference type="InterPro" id="IPR003660">
    <property type="entry name" value="HAMP_dom"/>
</dbReference>
<dbReference type="CDD" id="cd06225">
    <property type="entry name" value="HAMP"/>
    <property type="match status" value="1"/>
</dbReference>
<evidence type="ECO:0000256" key="5">
    <source>
        <dbReference type="ARBA" id="ARBA00022679"/>
    </source>
</evidence>
<dbReference type="InterPro" id="IPR004358">
    <property type="entry name" value="Sig_transdc_His_kin-like_C"/>
</dbReference>
<evidence type="ECO:0000256" key="11">
    <source>
        <dbReference type="SAM" id="Phobius"/>
    </source>
</evidence>
<feature type="coiled-coil region" evidence="10">
    <location>
        <begin position="151"/>
        <end position="182"/>
    </location>
</feature>
<keyword evidence="11" id="KW-0812">Transmembrane</keyword>
<dbReference type="EMBL" id="RJVP01000008">
    <property type="protein sequence ID" value="ROH84094.1"/>
    <property type="molecule type" value="Genomic_DNA"/>
</dbReference>
<dbReference type="InterPro" id="IPR003594">
    <property type="entry name" value="HATPase_dom"/>
</dbReference>
<dbReference type="Proteomes" id="UP000275137">
    <property type="component" value="Unassembled WGS sequence"/>
</dbReference>
<feature type="transmembrane region" description="Helical" evidence="11">
    <location>
        <begin position="184"/>
        <end position="205"/>
    </location>
</feature>
<dbReference type="Pfam" id="PF00512">
    <property type="entry name" value="HisKA"/>
    <property type="match status" value="1"/>
</dbReference>
<dbReference type="PROSITE" id="PS50885">
    <property type="entry name" value="HAMP"/>
    <property type="match status" value="1"/>
</dbReference>
<dbReference type="PANTHER" id="PTHR43065">
    <property type="entry name" value="SENSOR HISTIDINE KINASE"/>
    <property type="match status" value="1"/>
</dbReference>
<dbReference type="SMART" id="SM00387">
    <property type="entry name" value="HATPase_c"/>
    <property type="match status" value="1"/>
</dbReference>
<evidence type="ECO:0000256" key="7">
    <source>
        <dbReference type="ARBA" id="ARBA00022777"/>
    </source>
</evidence>
<evidence type="ECO:0000256" key="9">
    <source>
        <dbReference type="ARBA" id="ARBA00023012"/>
    </source>
</evidence>
<gene>
    <name evidence="14" type="ORF">ED236_11900</name>
</gene>
<evidence type="ECO:0000256" key="8">
    <source>
        <dbReference type="ARBA" id="ARBA00022840"/>
    </source>
</evidence>
<dbReference type="RefSeq" id="WP_123238209.1">
    <property type="nucleotide sequence ID" value="NZ_RJVP01000008.1"/>
</dbReference>
<dbReference type="Pfam" id="PF00672">
    <property type="entry name" value="HAMP"/>
    <property type="match status" value="1"/>
</dbReference>
<dbReference type="InterPro" id="IPR036890">
    <property type="entry name" value="HATPase_C_sf"/>
</dbReference>
<keyword evidence="11" id="KW-0472">Membrane</keyword>
<dbReference type="GO" id="GO:0000155">
    <property type="term" value="F:phosphorelay sensor kinase activity"/>
    <property type="evidence" value="ECO:0007669"/>
    <property type="project" value="InterPro"/>
</dbReference>
<keyword evidence="10" id="KW-0175">Coiled coil</keyword>
<evidence type="ECO:0000259" key="12">
    <source>
        <dbReference type="PROSITE" id="PS50109"/>
    </source>
</evidence>
<feature type="domain" description="Histidine kinase" evidence="12">
    <location>
        <begin position="276"/>
        <end position="483"/>
    </location>
</feature>
<evidence type="ECO:0000256" key="10">
    <source>
        <dbReference type="SAM" id="Coils"/>
    </source>
</evidence>
<evidence type="ECO:0000259" key="13">
    <source>
        <dbReference type="PROSITE" id="PS50885"/>
    </source>
</evidence>
<keyword evidence="11" id="KW-1133">Transmembrane helix</keyword>
<dbReference type="SMART" id="SM00304">
    <property type="entry name" value="HAMP"/>
    <property type="match status" value="1"/>
</dbReference>
<dbReference type="SUPFAM" id="SSF47384">
    <property type="entry name" value="Homodimeric domain of signal transducing histidine kinase"/>
    <property type="match status" value="1"/>
</dbReference>
<dbReference type="InterPro" id="IPR036097">
    <property type="entry name" value="HisK_dim/P_sf"/>
</dbReference>
<evidence type="ECO:0000256" key="6">
    <source>
        <dbReference type="ARBA" id="ARBA00022741"/>
    </source>
</evidence>
<sequence length="486" mass="54363">MKRTRSLKHLLLIHELAFIGLIVLAGAAGVLGIRLWDDSSQESQRIHVLVQEIQQTRGDLYRQMKELFDAFFLADSTAQIEYDTYTISIRQHFEKLDALAEGEAEHAAINNLRASYTEFLELTRDIFRQPSRLSDESLNKTLNIDLESGIFQRYEDVAAEAERLLAAKQQELEQRLQDAKRTSITLFIIPIAFAILLLLFSRMFLLRALVRPIEGIVHATTEISAGRLEHKAPEAGAAELATLSRAINHMAEELAHSQEALIRSEKQAAMGLLVPMLAHNIRNPLASIRATAQVADSVELDRDTRESLEGIISSVDRLERWTGSLLAYLHPLKPQLSHSHLRQIVEGALVPLQHRVREKSLKLKLPSWQKQDDSLFTDEHLLEQALYNLLQNAVEAAPNQSVLEINVLMSAATVRLQLADRGPGMPFKPDPHAISPGPSTKRFGTGLGIPFAFKVCEALSGSVEFSEREGGGTLITLELPRRHHVI</sequence>
<dbReference type="SUPFAM" id="SSF158472">
    <property type="entry name" value="HAMP domain-like"/>
    <property type="match status" value="1"/>
</dbReference>
<dbReference type="SMART" id="SM00388">
    <property type="entry name" value="HisKA"/>
    <property type="match status" value="1"/>
</dbReference>
<keyword evidence="8" id="KW-0067">ATP-binding</keyword>
<protein>
    <recommendedName>
        <fullName evidence="3">histidine kinase</fullName>
        <ecNumber evidence="3">2.7.13.3</ecNumber>
    </recommendedName>
</protein>
<dbReference type="GO" id="GO:0005524">
    <property type="term" value="F:ATP binding"/>
    <property type="evidence" value="ECO:0007669"/>
    <property type="project" value="UniProtKB-KW"/>
</dbReference>
<dbReference type="CDD" id="cd00082">
    <property type="entry name" value="HisKA"/>
    <property type="match status" value="1"/>
</dbReference>
<dbReference type="EC" id="2.7.13.3" evidence="3"/>
<evidence type="ECO:0000313" key="14">
    <source>
        <dbReference type="EMBL" id="ROH84094.1"/>
    </source>
</evidence>